<accession>A0AAD7JYV2</accession>
<protein>
    <submittedName>
        <fullName evidence="2">Uncharacterized protein</fullName>
    </submittedName>
</protein>
<name>A0AAD7JYV2_9AGAR</name>
<evidence type="ECO:0000313" key="3">
    <source>
        <dbReference type="Proteomes" id="UP001215598"/>
    </source>
</evidence>
<organism evidence="2 3">
    <name type="scientific">Mycena metata</name>
    <dbReference type="NCBI Taxonomy" id="1033252"/>
    <lineage>
        <taxon>Eukaryota</taxon>
        <taxon>Fungi</taxon>
        <taxon>Dikarya</taxon>
        <taxon>Basidiomycota</taxon>
        <taxon>Agaricomycotina</taxon>
        <taxon>Agaricomycetes</taxon>
        <taxon>Agaricomycetidae</taxon>
        <taxon>Agaricales</taxon>
        <taxon>Marasmiineae</taxon>
        <taxon>Mycenaceae</taxon>
        <taxon>Mycena</taxon>
    </lineage>
</organism>
<gene>
    <name evidence="2" type="ORF">B0H16DRAFT_1880676</name>
</gene>
<evidence type="ECO:0000256" key="1">
    <source>
        <dbReference type="SAM" id="MobiDB-lite"/>
    </source>
</evidence>
<dbReference type="EMBL" id="JARKIB010000013">
    <property type="protein sequence ID" value="KAJ7773233.1"/>
    <property type="molecule type" value="Genomic_DNA"/>
</dbReference>
<reference evidence="2" key="1">
    <citation type="submission" date="2023-03" db="EMBL/GenBank/DDBJ databases">
        <title>Massive genome expansion in bonnet fungi (Mycena s.s.) driven by repeated elements and novel gene families across ecological guilds.</title>
        <authorList>
            <consortium name="Lawrence Berkeley National Laboratory"/>
            <person name="Harder C.B."/>
            <person name="Miyauchi S."/>
            <person name="Viragh M."/>
            <person name="Kuo A."/>
            <person name="Thoen E."/>
            <person name="Andreopoulos B."/>
            <person name="Lu D."/>
            <person name="Skrede I."/>
            <person name="Drula E."/>
            <person name="Henrissat B."/>
            <person name="Morin E."/>
            <person name="Kohler A."/>
            <person name="Barry K."/>
            <person name="LaButti K."/>
            <person name="Morin E."/>
            <person name="Salamov A."/>
            <person name="Lipzen A."/>
            <person name="Mereny Z."/>
            <person name="Hegedus B."/>
            <person name="Baldrian P."/>
            <person name="Stursova M."/>
            <person name="Weitz H."/>
            <person name="Taylor A."/>
            <person name="Grigoriev I.V."/>
            <person name="Nagy L.G."/>
            <person name="Martin F."/>
            <person name="Kauserud H."/>
        </authorList>
    </citation>
    <scope>NUCLEOTIDE SEQUENCE</scope>
    <source>
        <strain evidence="2">CBHHK182m</strain>
    </source>
</reference>
<dbReference type="PANTHER" id="PTHR33266">
    <property type="entry name" value="CHROMOSOME 15, WHOLE GENOME SHOTGUN SEQUENCE"/>
    <property type="match status" value="1"/>
</dbReference>
<keyword evidence="3" id="KW-1185">Reference proteome</keyword>
<comment type="caution">
    <text evidence="2">The sequence shown here is derived from an EMBL/GenBank/DDBJ whole genome shotgun (WGS) entry which is preliminary data.</text>
</comment>
<dbReference type="Proteomes" id="UP001215598">
    <property type="component" value="Unassembled WGS sequence"/>
</dbReference>
<feature type="region of interest" description="Disordered" evidence="1">
    <location>
        <begin position="790"/>
        <end position="836"/>
    </location>
</feature>
<feature type="compositionally biased region" description="Polar residues" evidence="1">
    <location>
        <begin position="793"/>
        <end position="806"/>
    </location>
</feature>
<evidence type="ECO:0000313" key="2">
    <source>
        <dbReference type="EMBL" id="KAJ7773233.1"/>
    </source>
</evidence>
<dbReference type="PANTHER" id="PTHR33266:SF1">
    <property type="entry name" value="F-BOX DOMAIN-CONTAINING PROTEIN"/>
    <property type="match status" value="1"/>
</dbReference>
<proteinExistence type="predicted"/>
<dbReference type="AlphaFoldDB" id="A0AAD7JYV2"/>
<sequence length="836" mass="92312">MADADVTMDYAGAGFYAMDADLNPEIAAILLWLQTVVEASRSQFDYLLDSSHGLATIVSSALEAALVQYLTSCPVLPQPVHLRSQEERQSIWKGLSQNSPEYKTAQYIQAICRARHTRGLSQEDEDYAQLLNEAFANDFQGDSVDLFCSTLSRYAEAFDSRTYYGRIIVWYGPSGAGKSKGIDTLQTIFPTFTACFRSSDDPRKGWPPGDLPIVRYFDRRGTTSTAEEWVAAFLGAYFEIAASELDKHMHSETRNTESSQLANRVRKVWNYEHQRGVSYDATSRGKLFQTIADRASALLEEHGAQKMQVLLTEPSAKYIKLWQTYCEPGAQQLMAQMDSAPFCLFALDECTEIPGVEAVALRRIMEAGNGHSKLWFILLGTNASINALAPTSSTFAPSQRFGELQCLPLWCYFGYGQLAPPDPPTPNEALNVDYLRKVGRPLFATYRTSSAAYSNARAKLFSPRLAFDPTSPVHVLTAFSHRILLELGNTAVANQMAAESVNSNLRYPIQIDGGIIRTMSPSEPLLSLVACDVLNRGDNFSASLKTLVAEVKKATIDRGLEGELYSRLLIIRARDFALHRKIERASVKLIHMLLAEHAESPKTPLSAPPSIPDGAYDFGDTFATKSFAVRLITLQEHLEALVYLDNLAPEDASQIRAFSKPYHVNVTHMVQLLEPVSAIPQTYLCELFVRGAAVQCCHSQPVIDGFFVAYRGDLSQPFDLDLFIMISWQSKAKVAAASLTSLVSAVTGPMQLDGKGQRCKKAELVLVLDLNVRAAFQKGNPTFQATFRRAAPITSSHKQDSSLSSNQKKKPAKEPKPWAGYAMSEDIRGATPGLVP</sequence>